<keyword evidence="2" id="KW-1185">Reference proteome</keyword>
<evidence type="ECO:0000313" key="2">
    <source>
        <dbReference type="Proteomes" id="UP001597263"/>
    </source>
</evidence>
<dbReference type="EMBL" id="JBHTMA010000033">
    <property type="protein sequence ID" value="MFD1226772.1"/>
    <property type="molecule type" value="Genomic_DNA"/>
</dbReference>
<name>A0ABW3V286_9HYPH</name>
<gene>
    <name evidence="1" type="ORF">ACFQ35_06360</name>
</gene>
<organism evidence="1 2">
    <name type="scientific">Pseudochrobactrum kiredjianiae</name>
    <dbReference type="NCBI Taxonomy" id="386305"/>
    <lineage>
        <taxon>Bacteria</taxon>
        <taxon>Pseudomonadati</taxon>
        <taxon>Pseudomonadota</taxon>
        <taxon>Alphaproteobacteria</taxon>
        <taxon>Hyphomicrobiales</taxon>
        <taxon>Brucellaceae</taxon>
        <taxon>Pseudochrobactrum</taxon>
    </lineage>
</organism>
<sequence>MNRTIKPTKGISPSLEKTQLHHFHQITANEKRLFIERKKLAEEMKDATKLGSILKRIGGGLSRHRP</sequence>
<proteinExistence type="predicted"/>
<evidence type="ECO:0000313" key="1">
    <source>
        <dbReference type="EMBL" id="MFD1226772.1"/>
    </source>
</evidence>
<reference evidence="2" key="1">
    <citation type="journal article" date="2019" name="Int. J. Syst. Evol. Microbiol.">
        <title>The Global Catalogue of Microorganisms (GCM) 10K type strain sequencing project: providing services to taxonomists for standard genome sequencing and annotation.</title>
        <authorList>
            <consortium name="The Broad Institute Genomics Platform"/>
            <consortium name="The Broad Institute Genome Sequencing Center for Infectious Disease"/>
            <person name="Wu L."/>
            <person name="Ma J."/>
        </authorList>
    </citation>
    <scope>NUCLEOTIDE SEQUENCE [LARGE SCALE GENOMIC DNA]</scope>
    <source>
        <strain evidence="2">CCUG 49584</strain>
    </source>
</reference>
<dbReference type="Proteomes" id="UP001597263">
    <property type="component" value="Unassembled WGS sequence"/>
</dbReference>
<dbReference type="RefSeq" id="WP_289387502.1">
    <property type="nucleotide sequence ID" value="NZ_JAUCBM010000005.1"/>
</dbReference>
<comment type="caution">
    <text evidence="1">The sequence shown here is derived from an EMBL/GenBank/DDBJ whole genome shotgun (WGS) entry which is preliminary data.</text>
</comment>
<protein>
    <submittedName>
        <fullName evidence="1">Uncharacterized protein</fullName>
    </submittedName>
</protein>
<accession>A0ABW3V286</accession>